<comment type="caution">
    <text evidence="1">The sequence shown here is derived from an EMBL/GenBank/DDBJ whole genome shotgun (WGS) entry which is preliminary data.</text>
</comment>
<evidence type="ECO:0000313" key="2">
    <source>
        <dbReference type="Proteomes" id="UP000541444"/>
    </source>
</evidence>
<organism evidence="1 2">
    <name type="scientific">Kingdonia uniflora</name>
    <dbReference type="NCBI Taxonomy" id="39325"/>
    <lineage>
        <taxon>Eukaryota</taxon>
        <taxon>Viridiplantae</taxon>
        <taxon>Streptophyta</taxon>
        <taxon>Embryophyta</taxon>
        <taxon>Tracheophyta</taxon>
        <taxon>Spermatophyta</taxon>
        <taxon>Magnoliopsida</taxon>
        <taxon>Ranunculales</taxon>
        <taxon>Circaeasteraceae</taxon>
        <taxon>Kingdonia</taxon>
    </lineage>
</organism>
<protein>
    <submittedName>
        <fullName evidence="1">Uncharacterized protein</fullName>
    </submittedName>
</protein>
<evidence type="ECO:0000313" key="1">
    <source>
        <dbReference type="EMBL" id="KAF6165361.1"/>
    </source>
</evidence>
<dbReference type="Proteomes" id="UP000541444">
    <property type="component" value="Unassembled WGS sequence"/>
</dbReference>
<reference evidence="1 2" key="1">
    <citation type="journal article" date="2020" name="IScience">
        <title>Genome Sequencing of the Endangered Kingdonia uniflora (Circaeasteraceae, Ranunculales) Reveals Potential Mechanisms of Evolutionary Specialization.</title>
        <authorList>
            <person name="Sun Y."/>
            <person name="Deng T."/>
            <person name="Zhang A."/>
            <person name="Moore M.J."/>
            <person name="Landis J.B."/>
            <person name="Lin N."/>
            <person name="Zhang H."/>
            <person name="Zhang X."/>
            <person name="Huang J."/>
            <person name="Zhang X."/>
            <person name="Sun H."/>
            <person name="Wang H."/>
        </authorList>
    </citation>
    <scope>NUCLEOTIDE SEQUENCE [LARGE SCALE GENOMIC DNA]</scope>
    <source>
        <strain evidence="1">TB1705</strain>
        <tissue evidence="1">Leaf</tissue>
    </source>
</reference>
<keyword evidence="2" id="KW-1185">Reference proteome</keyword>
<accession>A0A7J7NDQ5</accession>
<dbReference type="AlphaFoldDB" id="A0A7J7NDQ5"/>
<sequence>MIGGKKRIIIRDSHKLIRRVRRERCQTVSYANVEEEINFLHITILRGNNYLTFPSLLYFLT</sequence>
<dbReference type="EMBL" id="JACGCM010000854">
    <property type="protein sequence ID" value="KAF6165361.1"/>
    <property type="molecule type" value="Genomic_DNA"/>
</dbReference>
<name>A0A7J7NDQ5_9MAGN</name>
<gene>
    <name evidence="1" type="ORF">GIB67_018805</name>
</gene>
<proteinExistence type="predicted"/>